<dbReference type="Proteomes" id="UP001144280">
    <property type="component" value="Unassembled WGS sequence"/>
</dbReference>
<evidence type="ECO:0000256" key="1">
    <source>
        <dbReference type="ARBA" id="ARBA00022908"/>
    </source>
</evidence>
<dbReference type="InterPro" id="IPR011010">
    <property type="entry name" value="DNA_brk_join_enz"/>
</dbReference>
<dbReference type="EMBL" id="BSDI01000001">
    <property type="protein sequence ID" value="GLH94931.1"/>
    <property type="molecule type" value="Genomic_DNA"/>
</dbReference>
<gene>
    <name evidence="5" type="ORF">Pa4123_02030</name>
</gene>
<dbReference type="SUPFAM" id="SSF56349">
    <property type="entry name" value="DNA breaking-rejoining enzymes"/>
    <property type="match status" value="2"/>
</dbReference>
<dbReference type="InterPro" id="IPR010998">
    <property type="entry name" value="Integrase_recombinase_N"/>
</dbReference>
<dbReference type="InterPro" id="IPR013762">
    <property type="entry name" value="Integrase-like_cat_sf"/>
</dbReference>
<dbReference type="Pfam" id="PF00589">
    <property type="entry name" value="Phage_integrase"/>
    <property type="match status" value="1"/>
</dbReference>
<dbReference type="PROSITE" id="PS51898">
    <property type="entry name" value="TYR_RECOMBINASE"/>
    <property type="match status" value="1"/>
</dbReference>
<dbReference type="InterPro" id="IPR002104">
    <property type="entry name" value="Integrase_catalytic"/>
</dbReference>
<dbReference type="Gene3D" id="1.10.443.10">
    <property type="entry name" value="Intergrase catalytic core"/>
    <property type="match status" value="1"/>
</dbReference>
<evidence type="ECO:0000256" key="3">
    <source>
        <dbReference type="ARBA" id="ARBA00023172"/>
    </source>
</evidence>
<reference evidence="5" key="1">
    <citation type="submission" date="2022-12" db="EMBL/GenBank/DDBJ databases">
        <title>New Phytohabitans aurantiacus sp. RD004123 nov., an actinomycete isolated from soil.</title>
        <authorList>
            <person name="Triningsih D.W."/>
            <person name="Harunari E."/>
            <person name="Igarashi Y."/>
        </authorList>
    </citation>
    <scope>NUCLEOTIDE SEQUENCE</scope>
    <source>
        <strain evidence="5">RD004123</strain>
    </source>
</reference>
<evidence type="ECO:0000259" key="4">
    <source>
        <dbReference type="PROSITE" id="PS51898"/>
    </source>
</evidence>
<feature type="domain" description="Tyr recombinase" evidence="4">
    <location>
        <begin position="176"/>
        <end position="451"/>
    </location>
</feature>
<evidence type="ECO:0000313" key="5">
    <source>
        <dbReference type="EMBL" id="GLH94931.1"/>
    </source>
</evidence>
<proteinExistence type="predicted"/>
<evidence type="ECO:0000313" key="6">
    <source>
        <dbReference type="Proteomes" id="UP001144280"/>
    </source>
</evidence>
<sequence length="478" mass="53121">MGRQPNRRPKIRPYGDRWRIDVTVGTKPDGSLDRRKLTGKTAAAVAAKYDALAEQLGQGHVPEIGTAPTVAEWLRHWLQNIVKPNRRYKTYAAYKPIIETHLIPRIGQWRLAGTTRLIQPEHVEQAYTDLREAGMAPAYVLQCHRVLSRALKVAHRRGRAARNVCALIDAPDGTAKRIKPLDLDAVKKVLMAIVNDRLEARWLIALMLGLRQGEVLGLRWSQIHLDGEAPYLELEKQAQRRTWRHGCKDPAACAAQRCRQKPCPRRWEHGCADPGVCKGRPHYCPQRQVLPGCSRHSRPCPPLCPPGCTDHARGCPDRTGGGIVDVDLKTDSVRPLALDPMLVAALRRHRDQQESERQDAGPVWVEHDLVFCQSTGARLDSRQDHALWEQVLVNAGVPDARLHAARHTAGTMLVATGTDIRVVQEILGHARITTTQRYVDPSEAMKRQAVARLGEMLASGEVALTLLRPSGAAVPGPT</sequence>
<dbReference type="RefSeq" id="WP_281891777.1">
    <property type="nucleotide sequence ID" value="NZ_BSDI01000001.1"/>
</dbReference>
<keyword evidence="2" id="KW-0238">DNA-binding</keyword>
<dbReference type="PANTHER" id="PTHR30349">
    <property type="entry name" value="PHAGE INTEGRASE-RELATED"/>
    <property type="match status" value="1"/>
</dbReference>
<name>A0ABQ5QK46_9ACTN</name>
<keyword evidence="3" id="KW-0233">DNA recombination</keyword>
<organism evidence="5 6">
    <name type="scientific">Phytohabitans aurantiacus</name>
    <dbReference type="NCBI Taxonomy" id="3016789"/>
    <lineage>
        <taxon>Bacteria</taxon>
        <taxon>Bacillati</taxon>
        <taxon>Actinomycetota</taxon>
        <taxon>Actinomycetes</taxon>
        <taxon>Micromonosporales</taxon>
        <taxon>Micromonosporaceae</taxon>
    </lineage>
</organism>
<dbReference type="Gene3D" id="1.10.150.130">
    <property type="match status" value="1"/>
</dbReference>
<keyword evidence="1" id="KW-0229">DNA integration</keyword>
<comment type="caution">
    <text evidence="5">The sequence shown here is derived from an EMBL/GenBank/DDBJ whole genome shotgun (WGS) entry which is preliminary data.</text>
</comment>
<dbReference type="InterPro" id="IPR004107">
    <property type="entry name" value="Integrase_SAM-like_N"/>
</dbReference>
<accession>A0ABQ5QK46</accession>
<protein>
    <submittedName>
        <fullName evidence="5">Site-specific integrase</fullName>
    </submittedName>
</protein>
<evidence type="ECO:0000256" key="2">
    <source>
        <dbReference type="ARBA" id="ARBA00023125"/>
    </source>
</evidence>
<dbReference type="Pfam" id="PF14659">
    <property type="entry name" value="Phage_int_SAM_3"/>
    <property type="match status" value="1"/>
</dbReference>
<keyword evidence="6" id="KW-1185">Reference proteome</keyword>
<dbReference type="PANTHER" id="PTHR30349:SF91">
    <property type="entry name" value="INTA PROTEIN"/>
    <property type="match status" value="1"/>
</dbReference>
<dbReference type="InterPro" id="IPR050090">
    <property type="entry name" value="Tyrosine_recombinase_XerCD"/>
</dbReference>